<gene>
    <name evidence="1" type="ORF">IQ35_02106</name>
</gene>
<comment type="caution">
    <text evidence="1">The sequence shown here is derived from an EMBL/GenBank/DDBJ whole genome shotgun (WGS) entry which is preliminary data.</text>
</comment>
<evidence type="ECO:0000313" key="1">
    <source>
        <dbReference type="EMBL" id="TWH93199.1"/>
    </source>
</evidence>
<name>A0A562KCP2_SPHWJ</name>
<dbReference type="Proteomes" id="UP000316624">
    <property type="component" value="Unassembled WGS sequence"/>
</dbReference>
<sequence>MAWPARPCRPSRAMALTSSVALDLSKLPPPAFVETLDYEAILSALIAAAREEWPDFTPRESDPATKILQVFAYREMLLRQRLNDVGRSIMLAFGRDSDLDHLAAFYGVERQLIRAATDSEPAIWEDDDSLRARIQLAPEQLPYAGLTGAGYRSRVRRLTPAIKDVASIKRDGGQIDIVLLARDGDGTVSPDIVHLVTQSFQDDDAVQLTDIVTVRAADILPYDVALTLWVRPGPDQSLLRAAAQQAVRGYAALRHRVGAVVFAQMISSAASVGGVEHVTIAGGDIDPGPYGAPWLRDLSIAIETVGA</sequence>
<accession>A0A562KCP2</accession>
<reference evidence="1 2" key="1">
    <citation type="journal article" date="2015" name="Stand. Genomic Sci.">
        <title>Genomic Encyclopedia of Bacterial and Archaeal Type Strains, Phase III: the genomes of soil and plant-associated and newly described type strains.</title>
        <authorList>
            <person name="Whitman W.B."/>
            <person name="Woyke T."/>
            <person name="Klenk H.P."/>
            <person name="Zhou Y."/>
            <person name="Lilburn T.G."/>
            <person name="Beck B.J."/>
            <person name="De Vos P."/>
            <person name="Vandamme P."/>
            <person name="Eisen J.A."/>
            <person name="Garrity G."/>
            <person name="Hugenholtz P."/>
            <person name="Kyrpides N.C."/>
        </authorList>
    </citation>
    <scope>NUCLEOTIDE SEQUENCE [LARGE SCALE GENOMIC DNA]</scope>
    <source>
        <strain evidence="1 2">CGMCC 1.7748</strain>
    </source>
</reference>
<evidence type="ECO:0000313" key="2">
    <source>
        <dbReference type="Proteomes" id="UP000316624"/>
    </source>
</evidence>
<dbReference type="EMBL" id="VLKK01000007">
    <property type="protein sequence ID" value="TWH93199.1"/>
    <property type="molecule type" value="Genomic_DNA"/>
</dbReference>
<proteinExistence type="predicted"/>
<protein>
    <submittedName>
        <fullName evidence="1">Phage-related baseplate assembly protein</fullName>
    </submittedName>
</protein>
<dbReference type="AlphaFoldDB" id="A0A562KCP2"/>
<dbReference type="PIRSF" id="PIRSF020481">
    <property type="entry name" value="BAP"/>
    <property type="match status" value="1"/>
</dbReference>
<dbReference type="InterPro" id="IPR014507">
    <property type="entry name" value="Baseplate_assembly_J_pred"/>
</dbReference>
<keyword evidence="2" id="KW-1185">Reference proteome</keyword>
<organism evidence="1 2">
    <name type="scientific">Sphingobium wenxiniae (strain DSM 21828 / CGMCC 1.7748 / JZ-1)</name>
    <dbReference type="NCBI Taxonomy" id="595605"/>
    <lineage>
        <taxon>Bacteria</taxon>
        <taxon>Pseudomonadati</taxon>
        <taxon>Pseudomonadota</taxon>
        <taxon>Alphaproteobacteria</taxon>
        <taxon>Sphingomonadales</taxon>
        <taxon>Sphingomonadaceae</taxon>
        <taxon>Sphingobium</taxon>
    </lineage>
</organism>